<organism evidence="2">
    <name type="scientific">Anthurium amnicola</name>
    <dbReference type="NCBI Taxonomy" id="1678845"/>
    <lineage>
        <taxon>Eukaryota</taxon>
        <taxon>Viridiplantae</taxon>
        <taxon>Streptophyta</taxon>
        <taxon>Embryophyta</taxon>
        <taxon>Tracheophyta</taxon>
        <taxon>Spermatophyta</taxon>
        <taxon>Magnoliopsida</taxon>
        <taxon>Liliopsida</taxon>
        <taxon>Araceae</taxon>
        <taxon>Pothoideae</taxon>
        <taxon>Potheae</taxon>
        <taxon>Anthurium</taxon>
    </lineage>
</organism>
<accession>A0A1D1XXD9</accession>
<dbReference type="GO" id="GO:0016746">
    <property type="term" value="F:acyltransferase activity"/>
    <property type="evidence" value="ECO:0007669"/>
    <property type="project" value="UniProtKB-KW"/>
</dbReference>
<dbReference type="InterPro" id="IPR012866">
    <property type="entry name" value="DUF1644"/>
</dbReference>
<name>A0A1D1XXD9_9ARAE</name>
<dbReference type="EMBL" id="GDJX01020880">
    <property type="protein sequence ID" value="JAT47056.1"/>
    <property type="molecule type" value="Transcribed_RNA"/>
</dbReference>
<sequence>LLCSSHEKGCRSYICDTSYRHSNCLDRFKKLKMNRRASPWHDPHFLGNVNSDRHGQRSLPSLTSEPVSLGRRRRRNPTGTHDAYNLEENAIGISTSISDVLGETNDQAPPDRYLENPGHERMHLWQSDGESNILEPNGALKCPLCRGIVLGFRVVNEARQYLNLKSRSCSWEACAFSGNYRELRRHARQVHPTRRPADVDPLRQRAWHHLECEQEIGDVLSVLRSTSPNAVVIGDYVIDGSDRIPHDWENSGSGEGGRSWRTTLLLLPSNGGSRGVIDVPWSSSRSRINRRSGHRNLWGANLLGLQDDDDDDDD</sequence>
<feature type="region of interest" description="Disordered" evidence="1">
    <location>
        <begin position="39"/>
        <end position="82"/>
    </location>
</feature>
<keyword evidence="2" id="KW-0808">Transferase</keyword>
<dbReference type="PANTHER" id="PTHR31197">
    <property type="entry name" value="OS01G0612600 PROTEIN"/>
    <property type="match status" value="1"/>
</dbReference>
<gene>
    <name evidence="2" type="primary">lpxA_5</name>
    <name evidence="2" type="ORF">g.160626</name>
</gene>
<evidence type="ECO:0000313" key="2">
    <source>
        <dbReference type="EMBL" id="JAT47056.1"/>
    </source>
</evidence>
<keyword evidence="2" id="KW-0012">Acyltransferase</keyword>
<reference evidence="2" key="1">
    <citation type="submission" date="2015-07" db="EMBL/GenBank/DDBJ databases">
        <title>Transcriptome Assembly of Anthurium amnicola.</title>
        <authorList>
            <person name="Suzuki J."/>
        </authorList>
    </citation>
    <scope>NUCLEOTIDE SEQUENCE</scope>
</reference>
<feature type="non-terminal residue" evidence="2">
    <location>
        <position position="314"/>
    </location>
</feature>
<proteinExistence type="predicted"/>
<feature type="non-terminal residue" evidence="2">
    <location>
        <position position="1"/>
    </location>
</feature>
<protein>
    <submittedName>
        <fullName evidence="2">Acyl-[acyl-carrier-protein]--UDP-N-acetylglucosamine O-acyltransferase</fullName>
    </submittedName>
</protein>
<evidence type="ECO:0000256" key="1">
    <source>
        <dbReference type="SAM" id="MobiDB-lite"/>
    </source>
</evidence>
<dbReference type="PANTHER" id="PTHR31197:SF2">
    <property type="entry name" value="C2H2-TYPE DOMAIN-CONTAINING PROTEIN"/>
    <property type="match status" value="1"/>
</dbReference>
<dbReference type="Pfam" id="PF07800">
    <property type="entry name" value="DUF1644"/>
    <property type="match status" value="1"/>
</dbReference>
<dbReference type="AlphaFoldDB" id="A0A1D1XXD9"/>